<accession>W4M2J7</accession>
<proteinExistence type="predicted"/>
<keyword evidence="2" id="KW-0472">Membrane</keyword>
<feature type="compositionally biased region" description="Basic residues" evidence="1">
    <location>
        <begin position="79"/>
        <end position="91"/>
    </location>
</feature>
<comment type="caution">
    <text evidence="3">The sequence shown here is derived from an EMBL/GenBank/DDBJ whole genome shotgun (WGS) entry which is preliminary data.</text>
</comment>
<evidence type="ECO:0000256" key="2">
    <source>
        <dbReference type="SAM" id="Phobius"/>
    </source>
</evidence>
<dbReference type="AlphaFoldDB" id="W4M2J7"/>
<evidence type="ECO:0000313" key="4">
    <source>
        <dbReference type="Proteomes" id="UP000019140"/>
    </source>
</evidence>
<dbReference type="HOGENOM" id="CLU_2421475_0_0_7"/>
<protein>
    <submittedName>
        <fullName evidence="3">Uncharacterized protein</fullName>
    </submittedName>
</protein>
<evidence type="ECO:0000256" key="1">
    <source>
        <dbReference type="SAM" id="MobiDB-lite"/>
    </source>
</evidence>
<feature type="transmembrane region" description="Helical" evidence="2">
    <location>
        <begin position="20"/>
        <end position="43"/>
    </location>
</feature>
<keyword evidence="2" id="KW-1133">Transmembrane helix</keyword>
<keyword evidence="4" id="KW-1185">Reference proteome</keyword>
<reference evidence="3 4" key="1">
    <citation type="journal article" date="2014" name="Nature">
        <title>An environmental bacterial taxon with a large and distinct metabolic repertoire.</title>
        <authorList>
            <person name="Wilson M.C."/>
            <person name="Mori T."/>
            <person name="Ruckert C."/>
            <person name="Uria A.R."/>
            <person name="Helf M.J."/>
            <person name="Takada K."/>
            <person name="Gernert C."/>
            <person name="Steffens U.A."/>
            <person name="Heycke N."/>
            <person name="Schmitt S."/>
            <person name="Rinke C."/>
            <person name="Helfrich E.J."/>
            <person name="Brachmann A.O."/>
            <person name="Gurgui C."/>
            <person name="Wakimoto T."/>
            <person name="Kracht M."/>
            <person name="Crusemann M."/>
            <person name="Hentschel U."/>
            <person name="Abe I."/>
            <person name="Matsunaga S."/>
            <person name="Kalinowski J."/>
            <person name="Takeyama H."/>
            <person name="Piel J."/>
        </authorList>
    </citation>
    <scope>NUCLEOTIDE SEQUENCE [LARGE SCALE GENOMIC DNA]</scope>
    <source>
        <strain evidence="4">TSY2</strain>
    </source>
</reference>
<name>W4M2J7_9BACT</name>
<sequence>MTQIATHFWPWLVQMFGSTGAILVLVVTMIPIVSTVLTLVYVWRLNDKVNRVAFSLTETNAMQSRQLQVERLQRDRDHRDRKKTRRRRKVS</sequence>
<dbReference type="Proteomes" id="UP000019140">
    <property type="component" value="Unassembled WGS sequence"/>
</dbReference>
<gene>
    <name evidence="3" type="ORF">ETSY2_29065</name>
</gene>
<organism evidence="3 4">
    <name type="scientific">Candidatus Entotheonella gemina</name>
    <dbReference type="NCBI Taxonomy" id="1429439"/>
    <lineage>
        <taxon>Bacteria</taxon>
        <taxon>Pseudomonadati</taxon>
        <taxon>Nitrospinota/Tectimicrobiota group</taxon>
        <taxon>Candidatus Tectimicrobiota</taxon>
        <taxon>Candidatus Entotheonellia</taxon>
        <taxon>Candidatus Entotheonellales</taxon>
        <taxon>Candidatus Entotheonellaceae</taxon>
        <taxon>Candidatus Entotheonella</taxon>
    </lineage>
</organism>
<evidence type="ECO:0000313" key="3">
    <source>
        <dbReference type="EMBL" id="ETX04383.1"/>
    </source>
</evidence>
<keyword evidence="2" id="KW-0812">Transmembrane</keyword>
<feature type="region of interest" description="Disordered" evidence="1">
    <location>
        <begin position="67"/>
        <end position="91"/>
    </location>
</feature>
<dbReference type="EMBL" id="AZHX01001235">
    <property type="protein sequence ID" value="ETX04383.1"/>
    <property type="molecule type" value="Genomic_DNA"/>
</dbReference>